<keyword evidence="1" id="KW-0732">Signal</keyword>
<evidence type="ECO:0000313" key="3">
    <source>
        <dbReference type="Proteomes" id="UP000594638"/>
    </source>
</evidence>
<evidence type="ECO:0008006" key="4">
    <source>
        <dbReference type="Google" id="ProtNLM"/>
    </source>
</evidence>
<reference evidence="2 3" key="1">
    <citation type="submission" date="2019-12" db="EMBL/GenBank/DDBJ databases">
        <authorList>
            <person name="Alioto T."/>
            <person name="Alioto T."/>
            <person name="Gomez Garrido J."/>
        </authorList>
    </citation>
    <scope>NUCLEOTIDE SEQUENCE [LARGE SCALE GENOMIC DNA]</scope>
</reference>
<feature type="signal peptide" evidence="1">
    <location>
        <begin position="1"/>
        <end position="15"/>
    </location>
</feature>
<feature type="chain" id="PRO_5035906294" description="Secreted protein" evidence="1">
    <location>
        <begin position="16"/>
        <end position="62"/>
    </location>
</feature>
<proteinExistence type="predicted"/>
<comment type="caution">
    <text evidence="2">The sequence shown here is derived from an EMBL/GenBank/DDBJ whole genome shotgun (WGS) entry which is preliminary data.</text>
</comment>
<organism evidence="2 3">
    <name type="scientific">Olea europaea subsp. europaea</name>
    <dbReference type="NCBI Taxonomy" id="158383"/>
    <lineage>
        <taxon>Eukaryota</taxon>
        <taxon>Viridiplantae</taxon>
        <taxon>Streptophyta</taxon>
        <taxon>Embryophyta</taxon>
        <taxon>Tracheophyta</taxon>
        <taxon>Spermatophyta</taxon>
        <taxon>Magnoliopsida</taxon>
        <taxon>eudicotyledons</taxon>
        <taxon>Gunneridae</taxon>
        <taxon>Pentapetalae</taxon>
        <taxon>asterids</taxon>
        <taxon>lamiids</taxon>
        <taxon>Lamiales</taxon>
        <taxon>Oleaceae</taxon>
        <taxon>Oleeae</taxon>
        <taxon>Olea</taxon>
    </lineage>
</organism>
<dbReference type="Proteomes" id="UP000594638">
    <property type="component" value="Unassembled WGS sequence"/>
</dbReference>
<evidence type="ECO:0000313" key="2">
    <source>
        <dbReference type="EMBL" id="CAA2972814.1"/>
    </source>
</evidence>
<sequence>MWLVCLVVASGGGGGVLVDSSDGRCVVLAVVLVRRRVRVDWDWVLDVHDQLFGSLCDCDRKL</sequence>
<dbReference type="EMBL" id="CACTIH010002070">
    <property type="protein sequence ID" value="CAA2972814.1"/>
    <property type="molecule type" value="Genomic_DNA"/>
</dbReference>
<name>A0A8S0R3A2_OLEEU</name>
<protein>
    <recommendedName>
        <fullName evidence="4">Secreted protein</fullName>
    </recommendedName>
</protein>
<accession>A0A8S0R3A2</accession>
<dbReference type="Gramene" id="OE9A042338T1">
    <property type="protein sequence ID" value="OE9A042338C1"/>
    <property type="gene ID" value="OE9A042338"/>
</dbReference>
<gene>
    <name evidence="2" type="ORF">OLEA9_A042338</name>
</gene>
<evidence type="ECO:0000256" key="1">
    <source>
        <dbReference type="SAM" id="SignalP"/>
    </source>
</evidence>
<keyword evidence="3" id="KW-1185">Reference proteome</keyword>
<dbReference type="AlphaFoldDB" id="A0A8S0R3A2"/>